<comment type="caution">
    <text evidence="6">The sequence shown here is derived from an EMBL/GenBank/DDBJ whole genome shotgun (WGS) entry which is preliminary data.</text>
</comment>
<dbReference type="AlphaFoldDB" id="A0A813WJU7"/>
<gene>
    <name evidence="6" type="ORF">OXX778_LOCUS9337</name>
</gene>
<keyword evidence="5" id="KW-0072">Autophagy</keyword>
<dbReference type="PANTHER" id="PTHR10969">
    <property type="entry name" value="MICROTUBULE-ASSOCIATED PROTEINS 1A/1B LIGHT CHAIN 3-RELATED"/>
    <property type="match status" value="1"/>
</dbReference>
<evidence type="ECO:0000256" key="3">
    <source>
        <dbReference type="ARBA" id="ARBA00023136"/>
    </source>
</evidence>
<dbReference type="GO" id="GO:0016020">
    <property type="term" value="C:membrane"/>
    <property type="evidence" value="ECO:0007669"/>
    <property type="project" value="UniProtKB-SubCell"/>
</dbReference>
<dbReference type="InterPro" id="IPR004241">
    <property type="entry name" value="Atg8-like"/>
</dbReference>
<dbReference type="Proteomes" id="UP000663879">
    <property type="component" value="Unassembled WGS sequence"/>
</dbReference>
<protein>
    <recommendedName>
        <fullName evidence="8">Autophagy-related protein</fullName>
    </recommendedName>
</protein>
<organism evidence="6 7">
    <name type="scientific">Brachionus calyciflorus</name>
    <dbReference type="NCBI Taxonomy" id="104777"/>
    <lineage>
        <taxon>Eukaryota</taxon>
        <taxon>Metazoa</taxon>
        <taxon>Spiralia</taxon>
        <taxon>Gnathifera</taxon>
        <taxon>Rotifera</taxon>
        <taxon>Eurotatoria</taxon>
        <taxon>Monogononta</taxon>
        <taxon>Pseudotrocha</taxon>
        <taxon>Ploima</taxon>
        <taxon>Brachionidae</taxon>
        <taxon>Brachionus</taxon>
    </lineage>
</organism>
<evidence type="ECO:0000313" key="7">
    <source>
        <dbReference type="Proteomes" id="UP000663879"/>
    </source>
</evidence>
<keyword evidence="3" id="KW-0472">Membrane</keyword>
<dbReference type="OrthoDB" id="6738456at2759"/>
<sequence>MRWKYKEEKSFEERYEEATRVKHKYANRIPIIVEKRPESKLPELSVNKYLVERDSSVAQFLYSVRKRLPPMASQETIFFFVGRNMTILSARIGDLYDKYKDRDEFIYMSYSEENVFDMALKWAYKESKSYEDRLEESRSIIKIYPDSVPVIVQKYHKSSLPELTRKKYIVPRQRQLSSFYFTLRKHLKIDKSQSFFLMINNMTTSLSSTIGDIYDNHKDNDGFLYVMYFDENSFGYFV</sequence>
<evidence type="ECO:0008006" key="8">
    <source>
        <dbReference type="Google" id="ProtNLM"/>
    </source>
</evidence>
<proteinExistence type="inferred from homology"/>
<dbReference type="SUPFAM" id="SSF54236">
    <property type="entry name" value="Ubiquitin-like"/>
    <property type="match status" value="2"/>
</dbReference>
<keyword evidence="7" id="KW-1185">Reference proteome</keyword>
<dbReference type="InterPro" id="IPR029071">
    <property type="entry name" value="Ubiquitin-like_domsf"/>
</dbReference>
<evidence type="ECO:0000256" key="5">
    <source>
        <dbReference type="RuleBase" id="RU004384"/>
    </source>
</evidence>
<dbReference type="GO" id="GO:0006914">
    <property type="term" value="P:autophagy"/>
    <property type="evidence" value="ECO:0007669"/>
    <property type="project" value="UniProtKB-KW"/>
</dbReference>
<dbReference type="Pfam" id="PF02991">
    <property type="entry name" value="ATG8"/>
    <property type="match status" value="2"/>
</dbReference>
<reference evidence="6" key="1">
    <citation type="submission" date="2021-02" db="EMBL/GenBank/DDBJ databases">
        <authorList>
            <person name="Nowell W R."/>
        </authorList>
    </citation>
    <scope>NUCLEOTIDE SEQUENCE</scope>
    <source>
        <strain evidence="6">Ploen Becks lab</strain>
    </source>
</reference>
<evidence type="ECO:0000256" key="4">
    <source>
        <dbReference type="ARBA" id="ARBA00023288"/>
    </source>
</evidence>
<dbReference type="Gene3D" id="3.10.20.90">
    <property type="entry name" value="Phosphatidylinositol 3-kinase Catalytic Subunit, Chain A, domain 1"/>
    <property type="match status" value="2"/>
</dbReference>
<evidence type="ECO:0000256" key="2">
    <source>
        <dbReference type="ARBA" id="ARBA00007293"/>
    </source>
</evidence>
<accession>A0A813WJU7</accession>
<keyword evidence="4" id="KW-0449">Lipoprotein</keyword>
<dbReference type="EMBL" id="CAJNOC010001371">
    <property type="protein sequence ID" value="CAF0858924.1"/>
    <property type="molecule type" value="Genomic_DNA"/>
</dbReference>
<name>A0A813WJU7_9BILA</name>
<comment type="similarity">
    <text evidence="2 5">Belongs to the ATG8 family.</text>
</comment>
<evidence type="ECO:0000256" key="1">
    <source>
        <dbReference type="ARBA" id="ARBA00004370"/>
    </source>
</evidence>
<comment type="subcellular location">
    <subcellularLocation>
        <location evidence="1">Membrane</location>
    </subcellularLocation>
</comment>
<evidence type="ECO:0000313" key="6">
    <source>
        <dbReference type="EMBL" id="CAF0858924.1"/>
    </source>
</evidence>